<gene>
    <name evidence="19" type="primary">HDAC4</name>
</gene>
<dbReference type="InterPro" id="IPR023696">
    <property type="entry name" value="Ureohydrolase_dom_sf"/>
</dbReference>
<keyword evidence="11" id="KW-0539">Nucleus</keyword>
<feature type="region of interest" description="Disordered" evidence="16">
    <location>
        <begin position="240"/>
        <end position="322"/>
    </location>
</feature>
<feature type="region of interest" description="Disordered" evidence="16">
    <location>
        <begin position="133"/>
        <end position="166"/>
    </location>
</feature>
<evidence type="ECO:0000256" key="16">
    <source>
        <dbReference type="SAM" id="MobiDB-lite"/>
    </source>
</evidence>
<feature type="binding site" evidence="14">
    <location>
        <position position="667"/>
    </location>
    <ligand>
        <name>Zn(2+)</name>
        <dbReference type="ChEBI" id="CHEBI:29105"/>
    </ligand>
</feature>
<dbReference type="GeneTree" id="ENSGT00940000157440"/>
<dbReference type="Pfam" id="PF12203">
    <property type="entry name" value="HDAC4_Gln"/>
    <property type="match status" value="1"/>
</dbReference>
<evidence type="ECO:0000313" key="20">
    <source>
        <dbReference type="Proteomes" id="UP000001519"/>
    </source>
</evidence>
<dbReference type="GO" id="GO:0005737">
    <property type="term" value="C:cytoplasm"/>
    <property type="evidence" value="ECO:0000318"/>
    <property type="project" value="GO_Central"/>
</dbReference>
<feature type="domain" description="Histone deacetylase glutamine rich N-terminal" evidence="18">
    <location>
        <begin position="62"/>
        <end position="152"/>
    </location>
</feature>
<feature type="active site" evidence="13">
    <location>
        <position position="803"/>
    </location>
</feature>
<evidence type="ECO:0000256" key="2">
    <source>
        <dbReference type="ARBA" id="ARBA00007738"/>
    </source>
</evidence>
<evidence type="ECO:0000256" key="5">
    <source>
        <dbReference type="ARBA" id="ARBA00022723"/>
    </source>
</evidence>
<keyword evidence="20" id="KW-1185">Reference proteome</keyword>
<dbReference type="EMBL" id="CABD030019394">
    <property type="status" value="NOT_ANNOTATED_CDS"/>
    <property type="molecule type" value="Genomic_DNA"/>
</dbReference>
<feature type="region of interest" description="Disordered" evidence="16">
    <location>
        <begin position="1061"/>
        <end position="1084"/>
    </location>
</feature>
<feature type="compositionally biased region" description="Polar residues" evidence="16">
    <location>
        <begin position="629"/>
        <end position="641"/>
    </location>
</feature>
<evidence type="ECO:0000256" key="12">
    <source>
        <dbReference type="PIRNR" id="PIRNR037911"/>
    </source>
</evidence>
<dbReference type="InterPro" id="IPR024643">
    <property type="entry name" value="Hist_deacetylase_Gln_rich_N"/>
</dbReference>
<feature type="site" description="Contributes to catalysis" evidence="15">
    <location>
        <position position="976"/>
    </location>
</feature>
<evidence type="ECO:0000256" key="3">
    <source>
        <dbReference type="ARBA" id="ARBA00012111"/>
    </source>
</evidence>
<reference evidence="20" key="1">
    <citation type="submission" date="2011-05" db="EMBL/GenBank/DDBJ databases">
        <title>Insights into the evolution of the great apes provided by the gorilla genome.</title>
        <authorList>
            <person name="Scally A."/>
        </authorList>
    </citation>
    <scope>NUCLEOTIDE SEQUENCE [LARGE SCALE GENOMIC DNA]</scope>
</reference>
<comment type="similarity">
    <text evidence="2 12">Belongs to the histone deacetylase family. HD type 2 subfamily.</text>
</comment>
<evidence type="ECO:0000256" key="14">
    <source>
        <dbReference type="PIRSR" id="PIRSR037911-2"/>
    </source>
</evidence>
<feature type="region of interest" description="Disordered" evidence="16">
    <location>
        <begin position="626"/>
        <end position="646"/>
    </location>
</feature>
<evidence type="ECO:0000256" key="7">
    <source>
        <dbReference type="ARBA" id="ARBA00022833"/>
    </source>
</evidence>
<feature type="binding site" evidence="14">
    <location>
        <position position="751"/>
    </location>
    <ligand>
        <name>Zn(2+)</name>
        <dbReference type="ChEBI" id="CHEBI:29105"/>
    </ligand>
</feature>
<sequence length="1084" mass="118995">MSSQSHPDGLSGRDQPVELLNPARVNHMPSTVDVATALPLQVAPSAVPMDLRLDHQFSLPVAEPALREQQLQQELLALKQKQQIQRQILIAEFQRQHEQLSRQHEAQLHEHIKQQQEMLAMKHQQELLEHQRKLERHRQEQELEKQHREQKLQQLKNKEKGKESAVASTEVKMKLQEFVLNKKKALAHRNLNHCISSDPRYWYGKTQHSSLDQSSPPQSGVSTSYNHPVLGMYDAKDDFPLRKTASEPNLKLRSRLKQKVAERRSSPLLRRKDGPVVTALKKRPLDVTDSACSSAPGSGPSSPNNSSGSVSAENGIAPTVPSIPAETSLAHRLVAREGSAAPLPLYTSPSLPNITLGLPATGPSAGTAGQQDAERLALPALQQRLSLFPGTHLTPYLSTSPLERDGGAAHSPLLQHMVLLEQPPAQAPLVTGLGALPLHAQSLVGADRVSPSIHKLRQHRPLGRTQSAPLPQNAQALQHLVIQQQHQQFLEKHKQQFQQQQLQMNKIIPKPSEPARQPESHPEETEEELREHQALLDEPYLDRLPGQKEAHAPAGVQVKQEPIESDDEEAEPPREVEPGQRQPSEQELLFRQQALLLEQQRIHQLRNYQASMEAAGIPVSFGGHRPLSRAQSSPASATFPVSVQEPPTKPRFTTGLVYDTLMLKHQCTCGSSSSHPEHAGRIQSIWSRLQETGLRGKCECIRGRKATLEELQTVHSEAHTLLYGTNPLNRQKLDSKKLLGSLASVFVRLPCGGVGVDSDTIWNEVHSAGAARLAVGCVVELVFKVTTGELKNGFAVVRPPGHHAEESTPMGFCYFNSVAVAAKLLQQRLSVSKILIVDWDVHHGNGTQQAFYSDPSVLYMSLHRYDDGNFFPGSGAPDEVGTGPGVGFNVNMAFTGGLDPPMGDAEYLAAFRTVVMPIASEFAPDVVLVSSGFDAVEGHPTPLGGYNLSARCFGYLTKQLMGLAGGRIVLALEGGHDLTAICDASEACVSALLGNELDPLPEKVLQQRPNANAVRSMEKVMEIHSKYWRCLQRTASTAGRSLIEAQTCENEEAETVTAMASLSVGVKPAEKRPDEEPMEEEPPL</sequence>
<accession>G3REJ7</accession>
<evidence type="ECO:0000313" key="19">
    <source>
        <dbReference type="Ensembl" id="ENSGGOP00000013985.3"/>
    </source>
</evidence>
<reference evidence="19 20" key="2">
    <citation type="journal article" date="2012" name="Nature">
        <title>Insights into hominid evolution from the gorilla genome sequence.</title>
        <authorList>
            <person name="Scally A."/>
            <person name="Dutheil J.Y."/>
            <person name="Hillier L.W."/>
            <person name="Jordan G.E."/>
            <person name="Goodhead I."/>
            <person name="Herrero J."/>
            <person name="Hobolth A."/>
            <person name="Lappalainen T."/>
            <person name="Mailund T."/>
            <person name="Marques-Bonet T."/>
            <person name="McCarthy S."/>
            <person name="Montgomery S.H."/>
            <person name="Schwalie P.C."/>
            <person name="Tang Y.A."/>
            <person name="Ward M.C."/>
            <person name="Xue Y."/>
            <person name="Yngvadottir B."/>
            <person name="Alkan C."/>
            <person name="Andersen L.N."/>
            <person name="Ayub Q."/>
            <person name="Ball E.V."/>
            <person name="Beal K."/>
            <person name="Bradley B.J."/>
            <person name="Chen Y."/>
            <person name="Clee C.M."/>
            <person name="Fitzgerald S."/>
            <person name="Graves T.A."/>
            <person name="Gu Y."/>
            <person name="Heath P."/>
            <person name="Heger A."/>
            <person name="Karakoc E."/>
            <person name="Kolb-Kokocinski A."/>
            <person name="Laird G.K."/>
            <person name="Lunter G."/>
            <person name="Meader S."/>
            <person name="Mort M."/>
            <person name="Mullikin J.C."/>
            <person name="Munch K."/>
            <person name="O'Connor T.D."/>
            <person name="Phillips A.D."/>
            <person name="Prado-Martinez J."/>
            <person name="Rogers A.S."/>
            <person name="Sajjadian S."/>
            <person name="Schmidt D."/>
            <person name="Shaw K."/>
            <person name="Simpson J.T."/>
            <person name="Stenson P.D."/>
            <person name="Turner D.J."/>
            <person name="Vigilant L."/>
            <person name="Vilella A.J."/>
            <person name="Whitener W."/>
            <person name="Zhu B."/>
            <person name="Cooper D.N."/>
            <person name="de Jong P."/>
            <person name="Dermitzakis E.T."/>
            <person name="Eichler E.E."/>
            <person name="Flicek P."/>
            <person name="Goldman N."/>
            <person name="Mundy N.I."/>
            <person name="Ning Z."/>
            <person name="Odom D.T."/>
            <person name="Ponting C.P."/>
            <person name="Quail M.A."/>
            <person name="Ryder O.A."/>
            <person name="Searle S.M."/>
            <person name="Warren W.C."/>
            <person name="Wilson R.K."/>
            <person name="Schierup M.H."/>
            <person name="Rogers J."/>
            <person name="Tyler-Smith C."/>
            <person name="Durbin R."/>
        </authorList>
    </citation>
    <scope>NUCLEOTIDE SEQUENCE [LARGE SCALE GENOMIC DNA]</scope>
</reference>
<dbReference type="Gene3D" id="6.10.250.1550">
    <property type="match status" value="1"/>
</dbReference>
<feature type="domain" description="Histone deacetylase" evidence="17">
    <location>
        <begin position="675"/>
        <end position="992"/>
    </location>
</feature>
<dbReference type="GO" id="GO:0000122">
    <property type="term" value="P:negative regulation of transcription by RNA polymerase II"/>
    <property type="evidence" value="ECO:0007669"/>
    <property type="project" value="InterPro"/>
</dbReference>
<comment type="subcellular location">
    <subcellularLocation>
        <location evidence="1 12">Nucleus</location>
    </subcellularLocation>
</comment>
<dbReference type="GO" id="GO:0140297">
    <property type="term" value="F:DNA-binding transcription factor binding"/>
    <property type="evidence" value="ECO:0007669"/>
    <property type="project" value="UniProtKB-ARBA"/>
</dbReference>
<keyword evidence="5 14" id="KW-0479">Metal-binding</keyword>
<evidence type="ECO:0000256" key="4">
    <source>
        <dbReference type="ARBA" id="ARBA00022491"/>
    </source>
</evidence>
<evidence type="ECO:0000259" key="18">
    <source>
        <dbReference type="Pfam" id="PF12203"/>
    </source>
</evidence>
<dbReference type="GO" id="GO:0000118">
    <property type="term" value="C:histone deacetylase complex"/>
    <property type="evidence" value="ECO:0000318"/>
    <property type="project" value="GO_Central"/>
</dbReference>
<keyword evidence="6 12" id="KW-0378">Hydrolase</keyword>
<evidence type="ECO:0000256" key="15">
    <source>
        <dbReference type="PIRSR" id="PIRSR037911-3"/>
    </source>
</evidence>
<dbReference type="Gene3D" id="3.40.800.20">
    <property type="entry name" value="Histone deacetylase domain"/>
    <property type="match status" value="1"/>
</dbReference>
<evidence type="ECO:0000256" key="6">
    <source>
        <dbReference type="ARBA" id="ARBA00022801"/>
    </source>
</evidence>
<feature type="compositionally biased region" description="Basic and acidic residues" evidence="16">
    <location>
        <begin position="259"/>
        <end position="274"/>
    </location>
</feature>
<dbReference type="InterPro" id="IPR046949">
    <property type="entry name" value="HDAC4/5/7/9"/>
</dbReference>
<keyword evidence="4 12" id="KW-0678">Repressor</keyword>
<feature type="compositionally biased region" description="Basic and acidic residues" evidence="16">
    <location>
        <begin position="133"/>
        <end position="163"/>
    </location>
</feature>
<name>G3REJ7_GORGO</name>
<feature type="compositionally biased region" description="Low complexity" evidence="16">
    <location>
        <begin position="290"/>
        <end position="312"/>
    </location>
</feature>
<evidence type="ECO:0000259" key="17">
    <source>
        <dbReference type="Pfam" id="PF00850"/>
    </source>
</evidence>
<proteinExistence type="inferred from homology"/>
<dbReference type="InterPro" id="IPR000286">
    <property type="entry name" value="HDACs"/>
</dbReference>
<dbReference type="AlphaFoldDB" id="G3REJ7"/>
<feature type="compositionally biased region" description="Basic and acidic residues" evidence="16">
    <location>
        <begin position="516"/>
        <end position="531"/>
    </location>
</feature>
<dbReference type="FunFam" id="3.40.800.20:FF:000002">
    <property type="entry name" value="Histone deacetylase"/>
    <property type="match status" value="1"/>
</dbReference>
<keyword evidence="10 12" id="KW-0804">Transcription</keyword>
<reference evidence="19" key="3">
    <citation type="submission" date="2025-08" db="UniProtKB">
        <authorList>
            <consortium name="Ensembl"/>
        </authorList>
    </citation>
    <scope>IDENTIFICATION</scope>
</reference>
<evidence type="ECO:0000256" key="1">
    <source>
        <dbReference type="ARBA" id="ARBA00004123"/>
    </source>
</evidence>
<dbReference type="PIRSF" id="PIRSF037911">
    <property type="entry name" value="HDAC_II_euk"/>
    <property type="match status" value="1"/>
</dbReference>
<evidence type="ECO:0000256" key="13">
    <source>
        <dbReference type="PIRSR" id="PIRSR037911-1"/>
    </source>
</evidence>
<feature type="binding site" evidence="14">
    <location>
        <position position="669"/>
    </location>
    <ligand>
        <name>Zn(2+)</name>
        <dbReference type="ChEBI" id="CHEBI:29105"/>
    </ligand>
</feature>
<evidence type="ECO:0000256" key="9">
    <source>
        <dbReference type="ARBA" id="ARBA00023015"/>
    </source>
</evidence>
<evidence type="ECO:0000256" key="10">
    <source>
        <dbReference type="ARBA" id="ARBA00023163"/>
    </source>
</evidence>
<reference evidence="19" key="4">
    <citation type="submission" date="2025-09" db="UniProtKB">
        <authorList>
            <consortium name="Ensembl"/>
        </authorList>
    </citation>
    <scope>IDENTIFICATION</scope>
</reference>
<dbReference type="GO" id="GO:0004407">
    <property type="term" value="F:histone deacetylase activity"/>
    <property type="evidence" value="ECO:0000318"/>
    <property type="project" value="GO_Central"/>
</dbReference>
<feature type="region of interest" description="Disordered" evidence="16">
    <location>
        <begin position="206"/>
        <end position="227"/>
    </location>
</feature>
<feature type="region of interest" description="Disordered" evidence="16">
    <location>
        <begin position="509"/>
        <end position="531"/>
    </location>
</feature>
<dbReference type="PANTHER" id="PTHR45364:SF13">
    <property type="entry name" value="HISTONE DEACETYLASE"/>
    <property type="match status" value="1"/>
</dbReference>
<dbReference type="EMBL" id="CABD030019392">
    <property type="status" value="NOT_ANNOTATED_CDS"/>
    <property type="molecule type" value="Genomic_DNA"/>
</dbReference>
<dbReference type="GO" id="GO:0046872">
    <property type="term" value="F:metal ion binding"/>
    <property type="evidence" value="ECO:0007669"/>
    <property type="project" value="UniProtKB-KW"/>
</dbReference>
<protein>
    <recommendedName>
        <fullName evidence="3 12">Histone deacetylase</fullName>
        <ecNumber evidence="3 12">3.5.1.98</ecNumber>
    </recommendedName>
</protein>
<keyword evidence="7 14" id="KW-0862">Zinc</keyword>
<comment type="function">
    <text evidence="12">Responsible for the deacetylation of lysine residues on the N-terminal part of the core histones (H2A, H2B, H3 and H4). Histone deacetylation gives a tag for epigenetic repression and plays an important role in transcriptional regulation, cell cycle progression and developmental events.</text>
</comment>
<feature type="compositionally biased region" description="Polar residues" evidence="16">
    <location>
        <begin position="206"/>
        <end position="226"/>
    </location>
</feature>
<keyword evidence="8 12" id="KW-0156">Chromatin regulator</keyword>
<dbReference type="GO" id="GO:0040029">
    <property type="term" value="P:epigenetic regulation of gene expression"/>
    <property type="evidence" value="ECO:0000318"/>
    <property type="project" value="GO_Central"/>
</dbReference>
<dbReference type="CDD" id="cd10006">
    <property type="entry name" value="HDAC4"/>
    <property type="match status" value="1"/>
</dbReference>
<dbReference type="EC" id="3.5.1.98" evidence="3 12"/>
<feature type="region of interest" description="Disordered" evidence="16">
    <location>
        <begin position="549"/>
        <end position="585"/>
    </location>
</feature>
<dbReference type="InterPro" id="IPR037138">
    <property type="entry name" value="His_deacetylse_dom_sf"/>
</dbReference>
<dbReference type="EMBL" id="CABD030019393">
    <property type="status" value="NOT_ANNOTATED_CDS"/>
    <property type="molecule type" value="Genomic_DNA"/>
</dbReference>
<feature type="binding site" evidence="14">
    <location>
        <position position="675"/>
    </location>
    <ligand>
        <name>Zn(2+)</name>
        <dbReference type="ChEBI" id="CHEBI:29105"/>
    </ligand>
</feature>
<dbReference type="Proteomes" id="UP000001519">
    <property type="component" value="Chromosome 2B"/>
</dbReference>
<dbReference type="PANTHER" id="PTHR45364">
    <property type="entry name" value="HISTONE DEACETYLASE 9-RELATED"/>
    <property type="match status" value="1"/>
</dbReference>
<evidence type="ECO:0000256" key="11">
    <source>
        <dbReference type="ARBA" id="ARBA00023242"/>
    </source>
</evidence>
<comment type="catalytic activity">
    <reaction evidence="12">
        <text>N(6)-acetyl-L-lysyl-[histone] + H2O = L-lysyl-[histone] + acetate</text>
        <dbReference type="Rhea" id="RHEA:58196"/>
        <dbReference type="Rhea" id="RHEA-COMP:9845"/>
        <dbReference type="Rhea" id="RHEA-COMP:11338"/>
        <dbReference type="ChEBI" id="CHEBI:15377"/>
        <dbReference type="ChEBI" id="CHEBI:29969"/>
        <dbReference type="ChEBI" id="CHEBI:30089"/>
        <dbReference type="ChEBI" id="CHEBI:61930"/>
        <dbReference type="EC" id="3.5.1.98"/>
    </reaction>
</comment>
<dbReference type="PRINTS" id="PR01270">
    <property type="entry name" value="HDASUPER"/>
</dbReference>
<dbReference type="Pfam" id="PF00850">
    <property type="entry name" value="Hist_deacetyl"/>
    <property type="match status" value="1"/>
</dbReference>
<dbReference type="SUPFAM" id="SSF52768">
    <property type="entry name" value="Arginase/deacetylase"/>
    <property type="match status" value="1"/>
</dbReference>
<dbReference type="Bgee" id="ENSGGOG00000014323">
    <property type="expression patterns" value="Expressed in frontal cortex and 6 other cell types or tissues"/>
</dbReference>
<organism evidence="19 20">
    <name type="scientific">Gorilla gorilla gorilla</name>
    <name type="common">Western lowland gorilla</name>
    <dbReference type="NCBI Taxonomy" id="9595"/>
    <lineage>
        <taxon>Eukaryota</taxon>
        <taxon>Metazoa</taxon>
        <taxon>Chordata</taxon>
        <taxon>Craniata</taxon>
        <taxon>Vertebrata</taxon>
        <taxon>Euteleostomi</taxon>
        <taxon>Mammalia</taxon>
        <taxon>Eutheria</taxon>
        <taxon>Euarchontoglires</taxon>
        <taxon>Primates</taxon>
        <taxon>Haplorrhini</taxon>
        <taxon>Catarrhini</taxon>
        <taxon>Hominidae</taxon>
        <taxon>Gorilla</taxon>
    </lineage>
</organism>
<dbReference type="InterPro" id="IPR023801">
    <property type="entry name" value="His_deacetylse_dom"/>
</dbReference>
<dbReference type="CDD" id="cd10162">
    <property type="entry name" value="ClassIIa_HDAC4_Gln-rich-N"/>
    <property type="match status" value="1"/>
</dbReference>
<dbReference type="Ensembl" id="ENSGGOT00000014388.3">
    <property type="protein sequence ID" value="ENSGGOP00000013985.3"/>
    <property type="gene ID" value="ENSGGOG00000014323.3"/>
</dbReference>
<keyword evidence="9 12" id="KW-0805">Transcription regulation</keyword>
<dbReference type="GO" id="GO:0141221">
    <property type="term" value="F:histone deacetylase activity, hydrolytic mechanism"/>
    <property type="evidence" value="ECO:0007669"/>
    <property type="project" value="UniProtKB-EC"/>
</dbReference>
<evidence type="ECO:0000256" key="8">
    <source>
        <dbReference type="ARBA" id="ARBA00022853"/>
    </source>
</evidence>